<dbReference type="Proteomes" id="UP000032417">
    <property type="component" value="Chromosome 1"/>
</dbReference>
<comment type="similarity">
    <text evidence="1">Belongs to the glycosyl hydrolase 9 (cellulase E) family.</text>
</comment>
<evidence type="ECO:0000256" key="3">
    <source>
        <dbReference type="ARBA" id="ARBA00023326"/>
    </source>
</evidence>
<dbReference type="InterPro" id="IPR004197">
    <property type="entry name" value="Cellulase_Ig-like"/>
</dbReference>
<dbReference type="HOGENOM" id="CLU_340062_0_0_10"/>
<evidence type="ECO:0000259" key="6">
    <source>
        <dbReference type="Pfam" id="PF02927"/>
    </source>
</evidence>
<dbReference type="Pfam" id="PF02927">
    <property type="entry name" value="CelD_N"/>
    <property type="match status" value="1"/>
</dbReference>
<dbReference type="Pfam" id="PF00759">
    <property type="entry name" value="Glyco_hydro_9"/>
    <property type="match status" value="1"/>
</dbReference>
<dbReference type="InterPro" id="IPR014756">
    <property type="entry name" value="Ig_E-set"/>
</dbReference>
<evidence type="ECO:0000256" key="1">
    <source>
        <dbReference type="ARBA" id="ARBA00007072"/>
    </source>
</evidence>
<keyword evidence="4" id="KW-0732">Signal</keyword>
<feature type="domain" description="Cellulase Ig-like" evidence="6">
    <location>
        <begin position="302"/>
        <end position="384"/>
    </location>
</feature>
<feature type="chain" id="PRO_5030002955" evidence="4">
    <location>
        <begin position="24"/>
        <end position="841"/>
    </location>
</feature>
<dbReference type="STRING" id="1562970.ING2E5B_0329"/>
<dbReference type="CDD" id="cd02850">
    <property type="entry name" value="E_set_Cellulase_N"/>
    <property type="match status" value="1"/>
</dbReference>
<dbReference type="OrthoDB" id="5936802at2"/>
<dbReference type="EMBL" id="LN515532">
    <property type="protein sequence ID" value="CEA15098.1"/>
    <property type="molecule type" value="Genomic_DNA"/>
</dbReference>
<dbReference type="InterPro" id="IPR012341">
    <property type="entry name" value="6hp_glycosidase-like_sf"/>
</dbReference>
<keyword evidence="2" id="KW-0119">Carbohydrate metabolism</keyword>
<protein>
    <submittedName>
        <fullName evidence="7">Glycoside hydrolase family protein</fullName>
    </submittedName>
</protein>
<evidence type="ECO:0000256" key="2">
    <source>
        <dbReference type="ARBA" id="ARBA00023277"/>
    </source>
</evidence>
<keyword evidence="8" id="KW-1185">Reference proteome</keyword>
<proteinExistence type="inferred from homology"/>
<dbReference type="SUPFAM" id="SSF48208">
    <property type="entry name" value="Six-hairpin glycosidases"/>
    <property type="match status" value="1"/>
</dbReference>
<dbReference type="Gene3D" id="2.60.40.10">
    <property type="entry name" value="Immunoglobulins"/>
    <property type="match status" value="1"/>
</dbReference>
<name>A0A098BY68_9BACT</name>
<dbReference type="PATRIC" id="fig|1562970.3.peg.326"/>
<accession>A0A098BY68</accession>
<gene>
    <name evidence="7" type="ORF">ING2E5B_0329</name>
</gene>
<feature type="domain" description="Glycoside hydrolase family 9" evidence="5">
    <location>
        <begin position="424"/>
        <end position="774"/>
    </location>
</feature>
<keyword evidence="7" id="KW-0378">Hydrolase</keyword>
<evidence type="ECO:0000313" key="8">
    <source>
        <dbReference type="Proteomes" id="UP000032417"/>
    </source>
</evidence>
<dbReference type="AlphaFoldDB" id="A0A098BY68"/>
<dbReference type="InterPro" id="IPR013783">
    <property type="entry name" value="Ig-like_fold"/>
</dbReference>
<feature type="signal peptide" evidence="4">
    <location>
        <begin position="1"/>
        <end position="23"/>
    </location>
</feature>
<evidence type="ECO:0000259" key="5">
    <source>
        <dbReference type="Pfam" id="PF00759"/>
    </source>
</evidence>
<reference evidence="7 8" key="1">
    <citation type="submission" date="2014-08" db="EMBL/GenBank/DDBJ databases">
        <authorList>
            <person name="Wibberg D."/>
        </authorList>
    </citation>
    <scope>NUCLEOTIDE SEQUENCE [LARGE SCALE GENOMIC DNA]</scope>
    <source>
        <strain evidence="8">ING2-E5B</strain>
    </source>
</reference>
<dbReference type="GO" id="GO:0000272">
    <property type="term" value="P:polysaccharide catabolic process"/>
    <property type="evidence" value="ECO:0007669"/>
    <property type="project" value="UniProtKB-KW"/>
</dbReference>
<evidence type="ECO:0000313" key="7">
    <source>
        <dbReference type="EMBL" id="CEA15098.1"/>
    </source>
</evidence>
<dbReference type="Gene3D" id="1.50.10.10">
    <property type="match status" value="1"/>
</dbReference>
<dbReference type="SUPFAM" id="SSF81296">
    <property type="entry name" value="E set domains"/>
    <property type="match status" value="1"/>
</dbReference>
<dbReference type="KEGG" id="pbt:ING2E5B_0329"/>
<keyword evidence="3" id="KW-0624">Polysaccharide degradation</keyword>
<dbReference type="InterPro" id="IPR008928">
    <property type="entry name" value="6-hairpin_glycosidase_sf"/>
</dbReference>
<evidence type="ECO:0000256" key="4">
    <source>
        <dbReference type="SAM" id="SignalP"/>
    </source>
</evidence>
<organism evidence="7 8">
    <name type="scientific">Fermentimonas caenicola</name>
    <dbReference type="NCBI Taxonomy" id="1562970"/>
    <lineage>
        <taxon>Bacteria</taxon>
        <taxon>Pseudomonadati</taxon>
        <taxon>Bacteroidota</taxon>
        <taxon>Bacteroidia</taxon>
        <taxon>Bacteroidales</taxon>
        <taxon>Dysgonomonadaceae</taxon>
        <taxon>Fermentimonas</taxon>
    </lineage>
</organism>
<dbReference type="GO" id="GO:0008810">
    <property type="term" value="F:cellulase activity"/>
    <property type="evidence" value="ECO:0007669"/>
    <property type="project" value="InterPro"/>
</dbReference>
<dbReference type="InterPro" id="IPR001701">
    <property type="entry name" value="Glyco_hydro_9"/>
</dbReference>
<sequence length="841" mass="95068">MNKRLLLNLTSIFLCLFTVSIRAQEFKLTPSEYFQNRGVDMMVYDDIYPEGHQGGLSLIMHGNRVATNGDIRLEPTPGQWQPVPVQRKRVVDHSSNTITVHLSYPDSSRHLTGFNPMIYPDLVFNYTVKVKSEGKSIIVSVDLDRPIPPEFIGKVGFNLELFPGALFGKPWIMDDKQSGIFPQQPNGPTSIIHTNHNHTGNFNKTGKASVDQLAGEGYSPIIADDIVSEPYATGKRFVVRPDDPYNNYTIESLRTELKLYDGRMNHNNGWFVVRSEVPEGITKEAIKWVITPNVVEDWLYTPVVQTSQVGYHPNQPKVAVIELDKKDIGRDTPVLYKITSDGVKEIFKDDGKKWGEFLRYSYLKFDFSDIKEEGLYQVIYGDSKSSIFRISKDIYDRGVWQPVLEYFLPVQMCHMRVNEKYRVWHDLCHFDDARMAPVDFNHIDGYVQGPSTLTKFNPGDFVPGLNIGGWHDAGDFDLRVESQAGETYILTLAYEAFNVDYDVTTIDQHSRITEIHQPDGKPDLLQQIENGTLSVVGAYRSLGRLYRGIITNSLRDYVLLGDASAMTDNEIGNNDDRWVFTENNPARELTTAANVAAASRALKGFNDTLSIQAIECAKEIYEITEENNRSKSAKVHAAVELYLTTGDVKYKEWLLKETDYIVKNINSLGWFLGRAEKRINDTAFSKAIEQSLHSLKNNLDTQAAETPYGIPYRPHIWGAGWNIQEFGFKHYFLHKSYPDIFGTEYIYNALNFILGCHPGSNTASFASGIGVNSATVGYGLNRADWSYIPGGVISGTALIRPDFPELLEFPFLWQQVEYVMGGGSSHYMFLVLAAQQLLTEQ</sequence>